<dbReference type="InterPro" id="IPR025669">
    <property type="entry name" value="AAA_dom"/>
</dbReference>
<dbReference type="PANTHER" id="PTHR13696">
    <property type="entry name" value="P-LOOP CONTAINING NUCLEOSIDE TRIPHOSPHATE HYDROLASE"/>
    <property type="match status" value="1"/>
</dbReference>
<evidence type="ECO:0000313" key="2">
    <source>
        <dbReference type="EMBL" id="CAB4934686.1"/>
    </source>
</evidence>
<dbReference type="EMBL" id="CAFBOZ010000395">
    <property type="protein sequence ID" value="CAB5027359.1"/>
    <property type="molecule type" value="Genomic_DNA"/>
</dbReference>
<protein>
    <submittedName>
        <fullName evidence="2">Unannotated protein</fullName>
    </submittedName>
</protein>
<dbReference type="SUPFAM" id="SSF52540">
    <property type="entry name" value="P-loop containing nucleoside triphosphate hydrolases"/>
    <property type="match status" value="1"/>
</dbReference>
<name>A0A6J7IV70_9ZZZZ</name>
<dbReference type="Gene3D" id="3.40.50.300">
    <property type="entry name" value="P-loop containing nucleotide triphosphate hydrolases"/>
    <property type="match status" value="1"/>
</dbReference>
<gene>
    <name evidence="2" type="ORF">UFOPK3773_00455</name>
    <name evidence="3" type="ORF">UFOPK3992_02087</name>
</gene>
<proteinExistence type="predicted"/>
<evidence type="ECO:0000259" key="1">
    <source>
        <dbReference type="Pfam" id="PF13614"/>
    </source>
</evidence>
<dbReference type="Pfam" id="PF13614">
    <property type="entry name" value="AAA_31"/>
    <property type="match status" value="1"/>
</dbReference>
<accession>A0A6J7IV70</accession>
<dbReference type="PANTHER" id="PTHR13696:SF99">
    <property type="entry name" value="COBYRINIC ACID AC-DIAMIDE SYNTHASE"/>
    <property type="match status" value="1"/>
</dbReference>
<reference evidence="2" key="1">
    <citation type="submission" date="2020-05" db="EMBL/GenBank/DDBJ databases">
        <authorList>
            <person name="Chiriac C."/>
            <person name="Salcher M."/>
            <person name="Ghai R."/>
            <person name="Kavagutti S V."/>
        </authorList>
    </citation>
    <scope>NUCLEOTIDE SEQUENCE</scope>
</reference>
<feature type="domain" description="AAA" evidence="1">
    <location>
        <begin position="3"/>
        <end position="178"/>
    </location>
</feature>
<dbReference type="EMBL" id="CAFBNF010000031">
    <property type="protein sequence ID" value="CAB4934686.1"/>
    <property type="molecule type" value="Genomic_DNA"/>
</dbReference>
<dbReference type="CDD" id="cd02042">
    <property type="entry name" value="ParAB_family"/>
    <property type="match status" value="1"/>
</dbReference>
<dbReference type="AlphaFoldDB" id="A0A6J7IV70"/>
<evidence type="ECO:0000313" key="3">
    <source>
        <dbReference type="EMBL" id="CAB5027359.1"/>
    </source>
</evidence>
<sequence length="272" mass="28028">MTRVAVISLKGGTGKTTVCLGLAGAAAERGSHVLVVDLDPQANASAALGVTGPHLTISDALADGRRGIASDATVDSGWPTPQGVGLVRVVPSERSLEHRATTEPGSHSRLHRVIDGVAGDNDLVLIDCPPTLGELTRNALVAADVALIVTDPSYFALSGAQQAVDAVEVVRSTANPHLGLAGIVVNRVRSRSAEQTFRLDELRLTYPDLLLEPTLSERVAVPASQGAGLPIQSWAGLGARAFGADLSMLLDSVYARIGSLKPSHATVTGSSS</sequence>
<organism evidence="2">
    <name type="scientific">freshwater metagenome</name>
    <dbReference type="NCBI Taxonomy" id="449393"/>
    <lineage>
        <taxon>unclassified sequences</taxon>
        <taxon>metagenomes</taxon>
        <taxon>ecological metagenomes</taxon>
    </lineage>
</organism>
<dbReference type="InterPro" id="IPR050678">
    <property type="entry name" value="DNA_Partitioning_ATPase"/>
</dbReference>
<dbReference type="InterPro" id="IPR027417">
    <property type="entry name" value="P-loop_NTPase"/>
</dbReference>